<dbReference type="AlphaFoldDB" id="A0A418Q3V3"/>
<organism evidence="2 3">
    <name type="scientific">Sphingomonas edaphi</name>
    <dbReference type="NCBI Taxonomy" id="2315689"/>
    <lineage>
        <taxon>Bacteria</taxon>
        <taxon>Pseudomonadati</taxon>
        <taxon>Pseudomonadota</taxon>
        <taxon>Alphaproteobacteria</taxon>
        <taxon>Sphingomonadales</taxon>
        <taxon>Sphingomonadaceae</taxon>
        <taxon>Sphingomonas</taxon>
    </lineage>
</organism>
<keyword evidence="3" id="KW-1185">Reference proteome</keyword>
<reference evidence="2 3" key="1">
    <citation type="submission" date="2018-09" db="EMBL/GenBank/DDBJ databases">
        <title>Sphingomonas sp. DAC4.</title>
        <authorList>
            <person name="Seo T."/>
        </authorList>
    </citation>
    <scope>NUCLEOTIDE SEQUENCE [LARGE SCALE GENOMIC DNA]</scope>
    <source>
        <strain evidence="2 3">DAC4</strain>
    </source>
</reference>
<dbReference type="Proteomes" id="UP000285023">
    <property type="component" value="Unassembled WGS sequence"/>
</dbReference>
<gene>
    <name evidence="2" type="ORF">D3M59_06640</name>
</gene>
<dbReference type="PANTHER" id="PTHR46211">
    <property type="entry name" value="GLYCEROPHOSPHORYL DIESTER PHOSPHODIESTERASE"/>
    <property type="match status" value="1"/>
</dbReference>
<name>A0A418Q3V3_9SPHN</name>
<sequence length="262" mass="29286">MRGRRSAFRSCRWASRSRWMRSSRSATDRQGRDPLWPGPAGFAHRGLHGPGVPENSMAAFRAALERGSGIECDVRLTGDGQVVVFHDHDLRRLCASALAVEASSAAVLRSQRLYDTEEHIPLLTDLLGLVSGKAPLLVEMKCRGGNAKRISEAVARQVDGYSGPLGVMSFEPTAIHWLGHHHPTLRRGLVISERASAFDRWRGLQRSAPDFLAVDRAVLNRAWVARERSRRRIYSWTIRTNEERKAAEIHADALIWEGDGRP</sequence>
<evidence type="ECO:0000259" key="1">
    <source>
        <dbReference type="PROSITE" id="PS51704"/>
    </source>
</evidence>
<protein>
    <submittedName>
        <fullName evidence="2">Glycerophosphodiester phosphodiesterase</fullName>
    </submittedName>
</protein>
<dbReference type="GO" id="GO:0008081">
    <property type="term" value="F:phosphoric diester hydrolase activity"/>
    <property type="evidence" value="ECO:0007669"/>
    <property type="project" value="InterPro"/>
</dbReference>
<feature type="domain" description="GP-PDE" evidence="1">
    <location>
        <begin position="39"/>
        <end position="262"/>
    </location>
</feature>
<dbReference type="InterPro" id="IPR030395">
    <property type="entry name" value="GP_PDE_dom"/>
</dbReference>
<dbReference type="Pfam" id="PF03009">
    <property type="entry name" value="GDPD"/>
    <property type="match status" value="1"/>
</dbReference>
<dbReference type="SUPFAM" id="SSF51695">
    <property type="entry name" value="PLC-like phosphodiesterases"/>
    <property type="match status" value="1"/>
</dbReference>
<dbReference type="Gene3D" id="3.20.20.190">
    <property type="entry name" value="Phosphatidylinositol (PI) phosphodiesterase"/>
    <property type="match status" value="1"/>
</dbReference>
<dbReference type="GO" id="GO:0006629">
    <property type="term" value="P:lipid metabolic process"/>
    <property type="evidence" value="ECO:0007669"/>
    <property type="project" value="InterPro"/>
</dbReference>
<evidence type="ECO:0000313" key="3">
    <source>
        <dbReference type="Proteomes" id="UP000285023"/>
    </source>
</evidence>
<evidence type="ECO:0000313" key="2">
    <source>
        <dbReference type="EMBL" id="RIX32595.1"/>
    </source>
</evidence>
<comment type="caution">
    <text evidence="2">The sequence shown here is derived from an EMBL/GenBank/DDBJ whole genome shotgun (WGS) entry which is preliminary data.</text>
</comment>
<accession>A0A418Q3V3</accession>
<dbReference type="InterPro" id="IPR017946">
    <property type="entry name" value="PLC-like_Pdiesterase_TIM-brl"/>
</dbReference>
<dbReference type="EMBL" id="QXTF01000001">
    <property type="protein sequence ID" value="RIX32595.1"/>
    <property type="molecule type" value="Genomic_DNA"/>
</dbReference>
<proteinExistence type="predicted"/>
<dbReference type="PANTHER" id="PTHR46211:SF1">
    <property type="entry name" value="GLYCEROPHOSPHODIESTER PHOSPHODIESTERASE, CYTOPLASMIC"/>
    <property type="match status" value="1"/>
</dbReference>
<dbReference type="PROSITE" id="PS51704">
    <property type="entry name" value="GP_PDE"/>
    <property type="match status" value="1"/>
</dbReference>